<feature type="region of interest" description="Disordered" evidence="2">
    <location>
        <begin position="298"/>
        <end position="324"/>
    </location>
</feature>
<sequence length="863" mass="87584">MSSLHGTRTSFDPLSVGGDDRDEAFTTVFDSGSQPAVPPAAVTARRDANPVSSSSPSHPKPAATVSASPTASYTAAGSAPLTSSAFPYDSFLSANSGHMSYMTASHGSAAAAVPDTTAPPPFSSPSPPSTVTGPLTRMMPHRPSGSSGDSGSGGVPMGAAYGSSNPFGSSDVGSAGEFRQQPLKPSAADVKAVSAVNSRNPFTATAVDLGPLSFGDTVVSGGAGSGGSADTNTAFSMPLDLYDTPDATFTSGGVGSGAVGSSIPAVATAVHYPDLPAAAASTAARDPLDPLNDAIAPPPLPTAPSAFAAARQQQQQQQQPSQLPPLYDFTREFSTAALPVSEGPMSMLSAGSVIGSGSLPSMMPPPPPSPLSQPSYDDTTAMTAAAAAASSATGGAGPSGSARASISGGGGGGGLMSYSAASLLSNTVSVHSPRKAVGPSRIPGLSEPYIVYVVTFRGACSSETSVERRFRDVVALGELLVALHPGCFLPPRPPRNALEGRRMQPGFVEERRAGIERFLRRLVVHPVLGPSEATQVWLRAPTSDLRSWPQWTQLRPAGHNPGLARSTVRLLVQVVGREGVVPRDPQQVTRPAAEAGDVLRLLHERAAQMRGVLGRVQPSPSEERLRQETATMQDRSEALLALSRRADHLVGRAAKMAAVGGDLAAALGALAEADGTAAATAAAGSSAAAAAAALRAASDGCGKVGKLYGIAADAAAKHLTPLHDWLAAAPGASTALAAREGCLLTLATLEADEAAARRRLAEAEGRAAAANAGPAAVRKVESAQHQVAQLAAAVAAARQEYERVGARNTAELAAFKTQMSRELSDAVREFVVVQMAAAQKAHEVWHETAATLVTVAAAAATAR</sequence>
<feature type="domain" description="PX" evidence="3">
    <location>
        <begin position="430"/>
        <end position="545"/>
    </location>
</feature>
<evidence type="ECO:0000256" key="2">
    <source>
        <dbReference type="SAM" id="MobiDB-lite"/>
    </source>
</evidence>
<proteinExistence type="predicted"/>
<feature type="compositionally biased region" description="Polar residues" evidence="2">
    <location>
        <begin position="1"/>
        <end position="12"/>
    </location>
</feature>
<dbReference type="InterPro" id="IPR036871">
    <property type="entry name" value="PX_dom_sf"/>
</dbReference>
<feature type="compositionally biased region" description="Pro residues" evidence="2">
    <location>
        <begin position="362"/>
        <end position="371"/>
    </location>
</feature>
<dbReference type="InterPro" id="IPR001683">
    <property type="entry name" value="PX_dom"/>
</dbReference>
<dbReference type="Pfam" id="PF00787">
    <property type="entry name" value="PX"/>
    <property type="match status" value="1"/>
</dbReference>
<dbReference type="PANTHER" id="PTHR46757:SF2">
    <property type="entry name" value="OS05G0346100 PROTEIN"/>
    <property type="match status" value="1"/>
</dbReference>
<keyword evidence="1" id="KW-0175">Coiled coil</keyword>
<dbReference type="AlphaFoldDB" id="A0AAD3DV94"/>
<dbReference type="SUPFAM" id="SSF64268">
    <property type="entry name" value="PX domain"/>
    <property type="match status" value="1"/>
</dbReference>
<feature type="compositionally biased region" description="Low complexity" evidence="2">
    <location>
        <begin position="50"/>
        <end position="66"/>
    </location>
</feature>
<dbReference type="SMART" id="SM00312">
    <property type="entry name" value="PX"/>
    <property type="match status" value="1"/>
</dbReference>
<evidence type="ECO:0000259" key="3">
    <source>
        <dbReference type="PROSITE" id="PS50195"/>
    </source>
</evidence>
<dbReference type="PANTHER" id="PTHR46757">
    <property type="entry name" value="SORTING NEXIN-RELATED"/>
    <property type="match status" value="1"/>
</dbReference>
<evidence type="ECO:0000313" key="5">
    <source>
        <dbReference type="Proteomes" id="UP001054857"/>
    </source>
</evidence>
<dbReference type="EMBL" id="BMAR01000025">
    <property type="protein sequence ID" value="GFR48715.1"/>
    <property type="molecule type" value="Genomic_DNA"/>
</dbReference>
<feature type="coiled-coil region" evidence="1">
    <location>
        <begin position="746"/>
        <end position="800"/>
    </location>
</feature>
<feature type="compositionally biased region" description="Pro residues" evidence="2">
    <location>
        <begin position="117"/>
        <end position="128"/>
    </location>
</feature>
<dbReference type="Gene3D" id="1.20.1270.60">
    <property type="entry name" value="Arfaptin homology (AH) domain/BAR domain"/>
    <property type="match status" value="1"/>
</dbReference>
<protein>
    <recommendedName>
        <fullName evidence="3">PX domain-containing protein</fullName>
    </recommendedName>
</protein>
<feature type="compositionally biased region" description="Low complexity" evidence="2">
    <location>
        <begin position="303"/>
        <end position="324"/>
    </location>
</feature>
<reference evidence="4 5" key="1">
    <citation type="journal article" date="2021" name="Sci. Rep.">
        <title>Genome sequencing of the multicellular alga Astrephomene provides insights into convergent evolution of germ-soma differentiation.</title>
        <authorList>
            <person name="Yamashita S."/>
            <person name="Yamamoto K."/>
            <person name="Matsuzaki R."/>
            <person name="Suzuki S."/>
            <person name="Yamaguchi H."/>
            <person name="Hirooka S."/>
            <person name="Minakuchi Y."/>
            <person name="Miyagishima S."/>
            <person name="Kawachi M."/>
            <person name="Toyoda A."/>
            <person name="Nozaki H."/>
        </authorList>
    </citation>
    <scope>NUCLEOTIDE SEQUENCE [LARGE SCALE GENOMIC DNA]</scope>
    <source>
        <strain evidence="4 5">NIES-4017</strain>
    </source>
</reference>
<feature type="compositionally biased region" description="Polar residues" evidence="2">
    <location>
        <begin position="162"/>
        <end position="172"/>
    </location>
</feature>
<name>A0AAD3DV94_9CHLO</name>
<dbReference type="Gene3D" id="3.30.1520.10">
    <property type="entry name" value="Phox-like domain"/>
    <property type="match status" value="1"/>
</dbReference>
<keyword evidence="5" id="KW-1185">Reference proteome</keyword>
<accession>A0AAD3DV94</accession>
<feature type="region of interest" description="Disordered" evidence="2">
    <location>
        <begin position="1"/>
        <end position="66"/>
    </location>
</feature>
<organism evidence="4 5">
    <name type="scientific">Astrephomene gubernaculifera</name>
    <dbReference type="NCBI Taxonomy" id="47775"/>
    <lineage>
        <taxon>Eukaryota</taxon>
        <taxon>Viridiplantae</taxon>
        <taxon>Chlorophyta</taxon>
        <taxon>core chlorophytes</taxon>
        <taxon>Chlorophyceae</taxon>
        <taxon>CS clade</taxon>
        <taxon>Chlamydomonadales</taxon>
        <taxon>Astrephomenaceae</taxon>
        <taxon>Astrephomene</taxon>
    </lineage>
</organism>
<feature type="region of interest" description="Disordered" evidence="2">
    <location>
        <begin position="357"/>
        <end position="377"/>
    </location>
</feature>
<dbReference type="GO" id="GO:0005768">
    <property type="term" value="C:endosome"/>
    <property type="evidence" value="ECO:0007669"/>
    <property type="project" value="UniProtKB-ARBA"/>
</dbReference>
<dbReference type="InterPro" id="IPR044279">
    <property type="entry name" value="SNX2A/B"/>
</dbReference>
<evidence type="ECO:0000313" key="4">
    <source>
        <dbReference type="EMBL" id="GFR48715.1"/>
    </source>
</evidence>
<dbReference type="PROSITE" id="PS50195">
    <property type="entry name" value="PX"/>
    <property type="match status" value="1"/>
</dbReference>
<gene>
    <name evidence="4" type="ORF">Agub_g10672</name>
</gene>
<dbReference type="InterPro" id="IPR027267">
    <property type="entry name" value="AH/BAR_dom_sf"/>
</dbReference>
<evidence type="ECO:0000256" key="1">
    <source>
        <dbReference type="SAM" id="Coils"/>
    </source>
</evidence>
<comment type="caution">
    <text evidence="4">The sequence shown here is derived from an EMBL/GenBank/DDBJ whole genome shotgun (WGS) entry which is preliminary data.</text>
</comment>
<dbReference type="Proteomes" id="UP001054857">
    <property type="component" value="Unassembled WGS sequence"/>
</dbReference>
<dbReference type="GO" id="GO:0035091">
    <property type="term" value="F:phosphatidylinositol binding"/>
    <property type="evidence" value="ECO:0007669"/>
    <property type="project" value="InterPro"/>
</dbReference>
<feature type="region of interest" description="Disordered" evidence="2">
    <location>
        <begin position="111"/>
        <end position="186"/>
    </location>
</feature>